<dbReference type="InterPro" id="IPR023795">
    <property type="entry name" value="Serpin_CS"/>
</dbReference>
<comment type="caution">
    <text evidence="4">The sequence shown here is derived from an EMBL/GenBank/DDBJ whole genome shotgun (WGS) entry which is preliminary data.</text>
</comment>
<protein>
    <recommendedName>
        <fullName evidence="3">Serpin domain-containing protein</fullName>
    </recommendedName>
</protein>
<dbReference type="InterPro" id="IPR023796">
    <property type="entry name" value="Serpin_dom"/>
</dbReference>
<dbReference type="InterPro" id="IPR036186">
    <property type="entry name" value="Serpin_sf"/>
</dbReference>
<evidence type="ECO:0000313" key="4">
    <source>
        <dbReference type="EMBL" id="CAH9113147.1"/>
    </source>
</evidence>
<dbReference type="PANTHER" id="PTHR11461:SF315">
    <property type="entry name" value="SERPIN-Z3-LIKE"/>
    <property type="match status" value="1"/>
</dbReference>
<evidence type="ECO:0000313" key="5">
    <source>
        <dbReference type="Proteomes" id="UP001152523"/>
    </source>
</evidence>
<dbReference type="Proteomes" id="UP001152523">
    <property type="component" value="Unassembled WGS sequence"/>
</dbReference>
<organism evidence="4 5">
    <name type="scientific">Cuscuta epithymum</name>
    <dbReference type="NCBI Taxonomy" id="186058"/>
    <lineage>
        <taxon>Eukaryota</taxon>
        <taxon>Viridiplantae</taxon>
        <taxon>Streptophyta</taxon>
        <taxon>Embryophyta</taxon>
        <taxon>Tracheophyta</taxon>
        <taxon>Spermatophyta</taxon>
        <taxon>Magnoliopsida</taxon>
        <taxon>eudicotyledons</taxon>
        <taxon>Gunneridae</taxon>
        <taxon>Pentapetalae</taxon>
        <taxon>asterids</taxon>
        <taxon>lamiids</taxon>
        <taxon>Solanales</taxon>
        <taxon>Convolvulaceae</taxon>
        <taxon>Cuscuteae</taxon>
        <taxon>Cuscuta</taxon>
        <taxon>Cuscuta subgen. Cuscuta</taxon>
    </lineage>
</organism>
<reference evidence="4" key="1">
    <citation type="submission" date="2022-07" db="EMBL/GenBank/DDBJ databases">
        <authorList>
            <person name="Macas J."/>
            <person name="Novak P."/>
            <person name="Neumann P."/>
        </authorList>
    </citation>
    <scope>NUCLEOTIDE SEQUENCE</scope>
</reference>
<dbReference type="InterPro" id="IPR000215">
    <property type="entry name" value="Serpin_fam"/>
</dbReference>
<dbReference type="SMART" id="SM00093">
    <property type="entry name" value="SERPIN"/>
    <property type="match status" value="1"/>
</dbReference>
<dbReference type="Gene3D" id="3.30.497.10">
    <property type="entry name" value="Antithrombin, subunit I, domain 2"/>
    <property type="match status" value="1"/>
</dbReference>
<name>A0AAV0DZB7_9ASTE</name>
<dbReference type="GO" id="GO:0004867">
    <property type="term" value="F:serine-type endopeptidase inhibitor activity"/>
    <property type="evidence" value="ECO:0007669"/>
    <property type="project" value="InterPro"/>
</dbReference>
<dbReference type="AlphaFoldDB" id="A0AAV0DZB7"/>
<dbReference type="EMBL" id="CAMAPF010000204">
    <property type="protein sequence ID" value="CAH9113147.1"/>
    <property type="molecule type" value="Genomic_DNA"/>
</dbReference>
<dbReference type="Pfam" id="PF00079">
    <property type="entry name" value="Serpin"/>
    <property type="match status" value="1"/>
</dbReference>
<feature type="domain" description="Serpin" evidence="3">
    <location>
        <begin position="10"/>
        <end position="396"/>
    </location>
</feature>
<sequence length="400" mass="45231">MEFSLDVALLELQKSCQNKSPENLTISPFGISVILHMIANGATGPTLDQLLHFLQVEKIEDLDSMAPNLMEIAKSSNNVETDDGPVICNFNAVLVSHKFTLKESHREFLENMFHAKVKYVDFSRKEVGVDEVNEWVNDDTKGLIKPLLLRSAFNKQYLTLIHANGLYFKASWENEFEPSNTRTDKFHLLGEKVDESPVVEVPFMMKYESTYAHASFDDYNVLTMPYKSGNGDRKAGRRFSMTIILPKEKGGLPKLADKMRQNPHLLSRKHMLNMEYEMISILQVPKFTLAYCFLPSEIMKELGLTLPFMDSEDDLTGMVEEMPLFVSKITQHSRMECNEAGTEVLSVTYDEEALGFCLDASPPPPPINFIADHPFMCVIKEDVSDTILFLGAINNPQVVG</sequence>
<dbReference type="Gene3D" id="2.30.39.10">
    <property type="entry name" value="Alpha-1-antitrypsin, domain 1"/>
    <property type="match status" value="1"/>
</dbReference>
<evidence type="ECO:0000259" key="3">
    <source>
        <dbReference type="SMART" id="SM00093"/>
    </source>
</evidence>
<dbReference type="SUPFAM" id="SSF56574">
    <property type="entry name" value="Serpins"/>
    <property type="match status" value="1"/>
</dbReference>
<dbReference type="InterPro" id="IPR042178">
    <property type="entry name" value="Serpin_sf_1"/>
</dbReference>
<evidence type="ECO:0000256" key="2">
    <source>
        <dbReference type="RuleBase" id="RU000411"/>
    </source>
</evidence>
<comment type="similarity">
    <text evidence="1 2">Belongs to the serpin family.</text>
</comment>
<dbReference type="PANTHER" id="PTHR11461">
    <property type="entry name" value="SERINE PROTEASE INHIBITOR, SERPIN"/>
    <property type="match status" value="1"/>
</dbReference>
<dbReference type="EMBL" id="CAMAPF010000204">
    <property type="protein sequence ID" value="CAH9113145.1"/>
    <property type="molecule type" value="Genomic_DNA"/>
</dbReference>
<gene>
    <name evidence="4" type="ORF">CEPIT_LOCUS20180</name>
</gene>
<dbReference type="PROSITE" id="PS00284">
    <property type="entry name" value="SERPIN"/>
    <property type="match status" value="1"/>
</dbReference>
<evidence type="ECO:0000256" key="1">
    <source>
        <dbReference type="ARBA" id="ARBA00009500"/>
    </source>
</evidence>
<keyword evidence="5" id="KW-1185">Reference proteome</keyword>
<proteinExistence type="inferred from homology"/>
<accession>A0AAV0DZB7</accession>
<dbReference type="GO" id="GO:0005615">
    <property type="term" value="C:extracellular space"/>
    <property type="evidence" value="ECO:0007669"/>
    <property type="project" value="InterPro"/>
</dbReference>
<dbReference type="InterPro" id="IPR042185">
    <property type="entry name" value="Serpin_sf_2"/>
</dbReference>